<dbReference type="GO" id="GO:0009061">
    <property type="term" value="P:anaerobic respiration"/>
    <property type="evidence" value="ECO:0007669"/>
    <property type="project" value="TreeGrafter"/>
</dbReference>
<dbReference type="Gene3D" id="3.90.700.10">
    <property type="entry name" value="Succinate dehydrogenase/fumarate reductase flavoprotein, catalytic domain"/>
    <property type="match status" value="1"/>
</dbReference>
<dbReference type="SUPFAM" id="SSF46977">
    <property type="entry name" value="Succinate dehydrogenase/fumarate reductase flavoprotein C-terminal domain"/>
    <property type="match status" value="1"/>
</dbReference>
<feature type="domain" description="Fumarate reductase/succinate dehydrogenase flavoprotein-like C-terminal" evidence="13">
    <location>
        <begin position="442"/>
        <end position="566"/>
    </location>
</feature>
<dbReference type="Pfam" id="PF00890">
    <property type="entry name" value="FAD_binding_2"/>
    <property type="match status" value="1"/>
</dbReference>
<dbReference type="Proteomes" id="UP000681041">
    <property type="component" value="Chromosome"/>
</dbReference>
<dbReference type="Gene3D" id="4.10.80.40">
    <property type="entry name" value="succinate dehydrogenase protein domain"/>
    <property type="match status" value="1"/>
</dbReference>
<evidence type="ECO:0000256" key="1">
    <source>
        <dbReference type="ARBA" id="ARBA00001974"/>
    </source>
</evidence>
<dbReference type="PIRSF" id="PIRSF000171">
    <property type="entry name" value="SDHA_APRA_LASPO"/>
    <property type="match status" value="1"/>
</dbReference>
<dbReference type="GO" id="GO:0050660">
    <property type="term" value="F:flavin adenine dinucleotide binding"/>
    <property type="evidence" value="ECO:0007669"/>
    <property type="project" value="InterPro"/>
</dbReference>
<comment type="cofactor">
    <cofactor evidence="1">
        <name>FAD</name>
        <dbReference type="ChEBI" id="CHEBI:57692"/>
    </cofactor>
</comment>
<evidence type="ECO:0000259" key="13">
    <source>
        <dbReference type="Pfam" id="PF02910"/>
    </source>
</evidence>
<dbReference type="InterPro" id="IPR030664">
    <property type="entry name" value="SdhA/FrdA/AprA"/>
</dbReference>
<protein>
    <recommendedName>
        <fullName evidence="4">succinate dehydrogenase</fullName>
        <ecNumber evidence="4">1.3.5.1</ecNumber>
    </recommendedName>
</protein>
<keyword evidence="10" id="KW-0472">Membrane</keyword>
<keyword evidence="8" id="KW-0249">Electron transport</keyword>
<dbReference type="Pfam" id="PF02910">
    <property type="entry name" value="Succ_DH_flav_C"/>
    <property type="match status" value="1"/>
</dbReference>
<keyword evidence="15" id="KW-1185">Reference proteome</keyword>
<dbReference type="SUPFAM" id="SSF56425">
    <property type="entry name" value="Succinate dehydrogenase/fumarate reductase flavoprotein, catalytic domain"/>
    <property type="match status" value="1"/>
</dbReference>
<dbReference type="GO" id="GO:0008177">
    <property type="term" value="F:succinate dehydrogenase (quinone) activity"/>
    <property type="evidence" value="ECO:0007669"/>
    <property type="project" value="UniProtKB-EC"/>
</dbReference>
<dbReference type="InterPro" id="IPR027477">
    <property type="entry name" value="Succ_DH/fumarate_Rdtase_cat_sf"/>
</dbReference>
<dbReference type="PANTHER" id="PTHR11632:SF51">
    <property type="entry name" value="SUCCINATE DEHYDROGENASE [UBIQUINONE] FLAVOPROTEIN SUBUNIT, MITOCHONDRIAL"/>
    <property type="match status" value="1"/>
</dbReference>
<evidence type="ECO:0000256" key="3">
    <source>
        <dbReference type="ARBA" id="ARBA00008040"/>
    </source>
</evidence>
<comment type="similarity">
    <text evidence="3">Belongs to the FAD-dependent oxidoreductase 2 family. FRD/SDH subfamily.</text>
</comment>
<dbReference type="InterPro" id="IPR036188">
    <property type="entry name" value="FAD/NAD-bd_sf"/>
</dbReference>
<evidence type="ECO:0000256" key="11">
    <source>
        <dbReference type="PIRSR" id="PIRSR000171-1"/>
    </source>
</evidence>
<dbReference type="KEGG" id="meme:HYG87_08475"/>
<dbReference type="EMBL" id="CP058560">
    <property type="protein sequence ID" value="QUH24349.1"/>
    <property type="molecule type" value="Genomic_DNA"/>
</dbReference>
<evidence type="ECO:0000313" key="14">
    <source>
        <dbReference type="EMBL" id="QUH24349.1"/>
    </source>
</evidence>
<dbReference type="InterPro" id="IPR003953">
    <property type="entry name" value="FAD-dep_OxRdtase_2_FAD-bd"/>
</dbReference>
<feature type="active site" description="Proton acceptor" evidence="11">
    <location>
        <position position="279"/>
    </location>
</feature>
<evidence type="ECO:0000256" key="10">
    <source>
        <dbReference type="ARBA" id="ARBA00023136"/>
    </source>
</evidence>
<feature type="domain" description="FAD-dependent oxidoreductase 2 FAD-binding" evidence="12">
    <location>
        <begin position="6"/>
        <end position="385"/>
    </location>
</feature>
<reference evidence="14" key="1">
    <citation type="submission" date="2020-07" db="EMBL/GenBank/DDBJ databases">
        <title>Methanobacterium. sp. MethCan genome.</title>
        <authorList>
            <person name="Postec A."/>
            <person name="Quemeneur M."/>
        </authorList>
    </citation>
    <scope>NUCLEOTIDE SEQUENCE</scope>
    <source>
        <strain evidence="14">MethCAN</strain>
    </source>
</reference>
<evidence type="ECO:0000256" key="6">
    <source>
        <dbReference type="ARBA" id="ARBA00022630"/>
    </source>
</evidence>
<dbReference type="PANTHER" id="PTHR11632">
    <property type="entry name" value="SUCCINATE DEHYDROGENASE 2 FLAVOPROTEIN SUBUNIT"/>
    <property type="match status" value="1"/>
</dbReference>
<dbReference type="EC" id="1.3.5.1" evidence="4"/>
<organism evidence="14 15">
    <name type="scientific">Methanobacterium alkalithermotolerans</name>
    <dbReference type="NCBI Taxonomy" id="2731220"/>
    <lineage>
        <taxon>Archaea</taxon>
        <taxon>Methanobacteriati</taxon>
        <taxon>Methanobacteriota</taxon>
        <taxon>Methanomada group</taxon>
        <taxon>Methanobacteria</taxon>
        <taxon>Methanobacteriales</taxon>
        <taxon>Methanobacteriaceae</taxon>
        <taxon>Methanobacterium</taxon>
    </lineage>
</organism>
<evidence type="ECO:0000256" key="2">
    <source>
        <dbReference type="ARBA" id="ARBA00004170"/>
    </source>
</evidence>
<keyword evidence="5" id="KW-0813">Transport</keyword>
<dbReference type="FunFam" id="3.90.700.10:FF:000001">
    <property type="entry name" value="Mitochondrial succinate dehydrogenase flavoprotein subunit"/>
    <property type="match status" value="1"/>
</dbReference>
<sequence length="566" mass="62222">MHEYEVVIIGGGLAGLRAALQVFDAGVDVAVISKVNPLRSHSVAAQGGMNASLGNVRGPEGSVDTWKNHAYDTVKGSDYLADQDAVEIMCREAPLSVIELEHLGTVWSRLENGKIAQRPFGGAGFPRTCYAADRTGHNALHTLYEQVNHRKIPIYEEFFVTSLIRNQERCTGCTALEFLKGEIHGFIAKAVLMATGGFGRIFNKSTNALINTGDGQALALRAGVPLKDMEFVQFHPTTLYGTNILITEGARGEGGMLLNKRGERFMEKYAPGSLDLAPRDVVARSIEEEIAQKRGFEGDYVQLDLRHIGAERIKERLPGIRQISMDFAGIDPVNDPIPVQPGQHYSMGGIDVDINGQTILPGLYAAGECACISVHGANRLGGNSILETVVFGRLVADKIIEDINDLATPPKKQVEKGIKTSKNHLEKIIQSKGLENQFNIKNMLNKTMSTKFGIFRKEDGMLKGLGDIHKMQEIVSTVSIKNKELELNHALIRLLELQGMLHVAESVAISAIERRESRGSHKRTDFPERNDENFLKHTLVKGEAGNMVVSYSPVQLGMFEPEERVY</sequence>
<dbReference type="GO" id="GO:0005886">
    <property type="term" value="C:plasma membrane"/>
    <property type="evidence" value="ECO:0007669"/>
    <property type="project" value="TreeGrafter"/>
</dbReference>
<dbReference type="Gene3D" id="3.50.50.60">
    <property type="entry name" value="FAD/NAD(P)-binding domain"/>
    <property type="match status" value="1"/>
</dbReference>
<accession>A0A8T8K8T8</accession>
<gene>
    <name evidence="14" type="ORF">HYG87_08475</name>
</gene>
<dbReference type="PROSITE" id="PS00504">
    <property type="entry name" value="FRD_SDH_FAD_BINDING"/>
    <property type="match status" value="1"/>
</dbReference>
<name>A0A8T8K8T8_9EURY</name>
<dbReference type="SUPFAM" id="SSF51905">
    <property type="entry name" value="FAD/NAD(P)-binding domain"/>
    <property type="match status" value="1"/>
</dbReference>
<evidence type="ECO:0000256" key="9">
    <source>
        <dbReference type="ARBA" id="ARBA00023002"/>
    </source>
</evidence>
<keyword evidence="9" id="KW-0560">Oxidoreductase</keyword>
<evidence type="ECO:0000259" key="12">
    <source>
        <dbReference type="Pfam" id="PF00890"/>
    </source>
</evidence>
<evidence type="ECO:0000256" key="7">
    <source>
        <dbReference type="ARBA" id="ARBA00022827"/>
    </source>
</evidence>
<evidence type="ECO:0000256" key="4">
    <source>
        <dbReference type="ARBA" id="ARBA00012792"/>
    </source>
</evidence>
<dbReference type="NCBIfam" id="TIGR01812">
    <property type="entry name" value="sdhA_frdA_Gneg"/>
    <property type="match status" value="1"/>
</dbReference>
<proteinExistence type="inferred from homology"/>
<dbReference type="PRINTS" id="PR00368">
    <property type="entry name" value="FADPNR"/>
</dbReference>
<dbReference type="GO" id="GO:0022900">
    <property type="term" value="P:electron transport chain"/>
    <property type="evidence" value="ECO:0007669"/>
    <property type="project" value="InterPro"/>
</dbReference>
<dbReference type="AlphaFoldDB" id="A0A8T8K8T8"/>
<dbReference type="InterPro" id="IPR003952">
    <property type="entry name" value="FRD_SDH_FAD_BS"/>
</dbReference>
<comment type="subcellular location">
    <subcellularLocation>
        <location evidence="2">Membrane</location>
        <topology evidence="2">Peripheral membrane protein</topology>
    </subcellularLocation>
</comment>
<evidence type="ECO:0000256" key="8">
    <source>
        <dbReference type="ARBA" id="ARBA00022982"/>
    </source>
</evidence>
<dbReference type="InterPro" id="IPR015939">
    <property type="entry name" value="Fum_Rdtase/Succ_DH_flav-like_C"/>
</dbReference>
<dbReference type="GO" id="GO:0009055">
    <property type="term" value="F:electron transfer activity"/>
    <property type="evidence" value="ECO:0007669"/>
    <property type="project" value="TreeGrafter"/>
</dbReference>
<evidence type="ECO:0000256" key="5">
    <source>
        <dbReference type="ARBA" id="ARBA00022448"/>
    </source>
</evidence>
<keyword evidence="6" id="KW-0285">Flavoprotein</keyword>
<dbReference type="InterPro" id="IPR037099">
    <property type="entry name" value="Fum_R/Succ_DH_flav-like_C_sf"/>
</dbReference>
<dbReference type="Gene3D" id="1.20.58.100">
    <property type="entry name" value="Fumarate reductase/succinate dehydrogenase flavoprotein-like, C-terminal domain"/>
    <property type="match status" value="1"/>
</dbReference>
<keyword evidence="7" id="KW-0274">FAD</keyword>
<evidence type="ECO:0000313" key="15">
    <source>
        <dbReference type="Proteomes" id="UP000681041"/>
    </source>
</evidence>
<dbReference type="InterPro" id="IPR014006">
    <property type="entry name" value="Succ_Dhase_FrdA_Gneg"/>
</dbReference>